<dbReference type="GO" id="GO:0019005">
    <property type="term" value="C:SCF ubiquitin ligase complex"/>
    <property type="evidence" value="ECO:0007669"/>
    <property type="project" value="TreeGrafter"/>
</dbReference>
<evidence type="ECO:0000256" key="1">
    <source>
        <dbReference type="ARBA" id="ARBA00004430"/>
    </source>
</evidence>
<dbReference type="SMART" id="SM00367">
    <property type="entry name" value="LRR_CC"/>
    <property type="match status" value="6"/>
</dbReference>
<keyword evidence="3" id="KW-1185">Reference proteome</keyword>
<dbReference type="PANTHER" id="PTHR13318">
    <property type="entry name" value="PARTNER OF PAIRED, ISOFORM B-RELATED"/>
    <property type="match status" value="1"/>
</dbReference>
<sequence length="499" mass="52122">MGLTPSPRRLSLDDTWPRRDANGALGAALDIGSLCGHAAPAAAFLDALPDGVLQSHLLPALSAAEKQALRATHPHARELLNAAVTRIRVAAGDLLPPDRPNAAAPQLGRRFPALRAVEAFDCSDAPVFDEALISFLQSAGAELLAQLVEFDVKRCHYVGRGLLDFLRAACPRLARLSASKWTDNVTLHAIGRLSALQELDLGESDALDDTGLLPLRHLTALRVLGLQRCRWIGDAGCRALAQITSLEELNLSATDVGALGVAELSVLPRLRRLDLSGSRRVDDDALAAVAGAGALEVLGLRNTEVHNEGLAWLGSLARLRSLDLGSRFELDDSGLECLAGAGAAAGRRAACGALRSLTAGSFNLTRKPPPGFGASLERLTFGGGFANKNLDLLFPLPRLRSLHATGIDTVTDRVMRTVSSQTSLEELSLRSGYSLTRDGLMTLHSLANLSALSVSSCPAINDNVLAAFADRRTAARAGATGGAAAGAAPVACGPLCAAA</sequence>
<reference evidence="2 3" key="1">
    <citation type="journal article" date="2013" name="BMC Genomics">
        <title>Reconstruction of the lipid metabolism for the microalga Monoraphidium neglectum from its genome sequence reveals characteristics suitable for biofuel production.</title>
        <authorList>
            <person name="Bogen C."/>
            <person name="Al-Dilaimi A."/>
            <person name="Albersmeier A."/>
            <person name="Wichmann J."/>
            <person name="Grundmann M."/>
            <person name="Rupp O."/>
            <person name="Lauersen K.J."/>
            <person name="Blifernez-Klassen O."/>
            <person name="Kalinowski J."/>
            <person name="Goesmann A."/>
            <person name="Mussgnug J.H."/>
            <person name="Kruse O."/>
        </authorList>
    </citation>
    <scope>NUCLEOTIDE SEQUENCE [LARGE SCALE GENOMIC DNA]</scope>
    <source>
        <strain evidence="2 3">SAG 48.87</strain>
    </source>
</reference>
<dbReference type="Proteomes" id="UP000054498">
    <property type="component" value="Unassembled WGS sequence"/>
</dbReference>
<dbReference type="InterPro" id="IPR001611">
    <property type="entry name" value="Leu-rich_rpt"/>
</dbReference>
<dbReference type="Pfam" id="PF13516">
    <property type="entry name" value="LRR_6"/>
    <property type="match status" value="1"/>
</dbReference>
<dbReference type="EMBL" id="KK100337">
    <property type="protein sequence ID" value="KIZ06726.1"/>
    <property type="molecule type" value="Genomic_DNA"/>
</dbReference>
<gene>
    <name evidence="2" type="ORF">MNEG_1222</name>
</gene>
<organism evidence="2 3">
    <name type="scientific">Monoraphidium neglectum</name>
    <dbReference type="NCBI Taxonomy" id="145388"/>
    <lineage>
        <taxon>Eukaryota</taxon>
        <taxon>Viridiplantae</taxon>
        <taxon>Chlorophyta</taxon>
        <taxon>core chlorophytes</taxon>
        <taxon>Chlorophyceae</taxon>
        <taxon>CS clade</taxon>
        <taxon>Sphaeropleales</taxon>
        <taxon>Selenastraceae</taxon>
        <taxon>Monoraphidium</taxon>
    </lineage>
</organism>
<dbReference type="RefSeq" id="XP_013905745.1">
    <property type="nucleotide sequence ID" value="XM_014050291.1"/>
</dbReference>
<dbReference type="OrthoDB" id="10257471at2759"/>
<proteinExistence type="predicted"/>
<dbReference type="InterPro" id="IPR032675">
    <property type="entry name" value="LRR_dom_sf"/>
</dbReference>
<dbReference type="Gene3D" id="3.80.10.10">
    <property type="entry name" value="Ribonuclease Inhibitor"/>
    <property type="match status" value="2"/>
</dbReference>
<protein>
    <submittedName>
        <fullName evidence="2">Uncharacterized protein</fullName>
    </submittedName>
</protein>
<dbReference type="STRING" id="145388.A0A0D2NQY3"/>
<evidence type="ECO:0000313" key="3">
    <source>
        <dbReference type="Proteomes" id="UP000054498"/>
    </source>
</evidence>
<dbReference type="GO" id="GO:0005930">
    <property type="term" value="C:axoneme"/>
    <property type="evidence" value="ECO:0007669"/>
    <property type="project" value="UniProtKB-SubCell"/>
</dbReference>
<name>A0A0D2NQY3_9CHLO</name>
<comment type="subcellular location">
    <subcellularLocation>
        <location evidence="1">Cytoplasm</location>
        <location evidence="1">Cytoskeleton</location>
        <location evidence="1">Cilium axoneme</location>
    </subcellularLocation>
</comment>
<accession>A0A0D2NQY3</accession>
<dbReference type="KEGG" id="mng:MNEG_1222"/>
<dbReference type="InterPro" id="IPR006553">
    <property type="entry name" value="Leu-rich_rpt_Cys-con_subtyp"/>
</dbReference>
<dbReference type="AlphaFoldDB" id="A0A0D2NQY3"/>
<evidence type="ECO:0000313" key="2">
    <source>
        <dbReference type="EMBL" id="KIZ06726.1"/>
    </source>
</evidence>
<dbReference type="SUPFAM" id="SSF52047">
    <property type="entry name" value="RNI-like"/>
    <property type="match status" value="1"/>
</dbReference>
<dbReference type="GeneID" id="25729560"/>
<dbReference type="GO" id="GO:0031146">
    <property type="term" value="P:SCF-dependent proteasomal ubiquitin-dependent protein catabolic process"/>
    <property type="evidence" value="ECO:0007669"/>
    <property type="project" value="TreeGrafter"/>
</dbReference>